<keyword evidence="3" id="KW-1185">Reference proteome</keyword>
<accession>A0A4C1VB98</accession>
<evidence type="ECO:0000256" key="1">
    <source>
        <dbReference type="SAM" id="MobiDB-lite"/>
    </source>
</evidence>
<proteinExistence type="predicted"/>
<feature type="compositionally biased region" description="Basic and acidic residues" evidence="1">
    <location>
        <begin position="57"/>
        <end position="69"/>
    </location>
</feature>
<evidence type="ECO:0000313" key="2">
    <source>
        <dbReference type="EMBL" id="GBP35234.1"/>
    </source>
</evidence>
<name>A0A4C1VB98_EUMVA</name>
<comment type="caution">
    <text evidence="2">The sequence shown here is derived from an EMBL/GenBank/DDBJ whole genome shotgun (WGS) entry which is preliminary data.</text>
</comment>
<feature type="region of interest" description="Disordered" evidence="1">
    <location>
        <begin position="57"/>
        <end position="82"/>
    </location>
</feature>
<dbReference type="EMBL" id="BGZK01000301">
    <property type="protein sequence ID" value="GBP35234.1"/>
    <property type="molecule type" value="Genomic_DNA"/>
</dbReference>
<dbReference type="AlphaFoldDB" id="A0A4C1VB98"/>
<organism evidence="2 3">
    <name type="scientific">Eumeta variegata</name>
    <name type="common">Bagworm moth</name>
    <name type="synonym">Eumeta japonica</name>
    <dbReference type="NCBI Taxonomy" id="151549"/>
    <lineage>
        <taxon>Eukaryota</taxon>
        <taxon>Metazoa</taxon>
        <taxon>Ecdysozoa</taxon>
        <taxon>Arthropoda</taxon>
        <taxon>Hexapoda</taxon>
        <taxon>Insecta</taxon>
        <taxon>Pterygota</taxon>
        <taxon>Neoptera</taxon>
        <taxon>Endopterygota</taxon>
        <taxon>Lepidoptera</taxon>
        <taxon>Glossata</taxon>
        <taxon>Ditrysia</taxon>
        <taxon>Tineoidea</taxon>
        <taxon>Psychidae</taxon>
        <taxon>Oiketicinae</taxon>
        <taxon>Eumeta</taxon>
    </lineage>
</organism>
<reference evidence="2 3" key="1">
    <citation type="journal article" date="2019" name="Commun. Biol.">
        <title>The bagworm genome reveals a unique fibroin gene that provides high tensile strength.</title>
        <authorList>
            <person name="Kono N."/>
            <person name="Nakamura H."/>
            <person name="Ohtoshi R."/>
            <person name="Tomita M."/>
            <person name="Numata K."/>
            <person name="Arakawa K."/>
        </authorList>
    </citation>
    <scope>NUCLEOTIDE SEQUENCE [LARGE SCALE GENOMIC DNA]</scope>
</reference>
<sequence>MPKHGKTFRNDYNERRSRISRIAGYILFIVHQGAAGRNSVCCEGSLGALSPYRFAEKPNPSKEDLEHGRRPAPSATPSARFHEGATGASAAITFFYIKNEIYEGALLR</sequence>
<dbReference type="Proteomes" id="UP000299102">
    <property type="component" value="Unassembled WGS sequence"/>
</dbReference>
<protein>
    <submittedName>
        <fullName evidence="2">Uncharacterized protein</fullName>
    </submittedName>
</protein>
<gene>
    <name evidence="2" type="ORF">EVAR_19454_1</name>
</gene>
<evidence type="ECO:0000313" key="3">
    <source>
        <dbReference type="Proteomes" id="UP000299102"/>
    </source>
</evidence>